<dbReference type="Proteomes" id="UP000280501">
    <property type="component" value="Unassembled WGS sequence"/>
</dbReference>
<dbReference type="InterPro" id="IPR010432">
    <property type="entry name" value="RDD"/>
</dbReference>
<dbReference type="InterPro" id="IPR051791">
    <property type="entry name" value="Pra-immunoreactive"/>
</dbReference>
<evidence type="ECO:0000256" key="5">
    <source>
        <dbReference type="ARBA" id="ARBA00022989"/>
    </source>
</evidence>
<evidence type="ECO:0000259" key="9">
    <source>
        <dbReference type="PROSITE" id="PS50006"/>
    </source>
</evidence>
<accession>A0A3N4ZAN5</accession>
<dbReference type="SUPFAM" id="SSF49879">
    <property type="entry name" value="SMAD/FHA domain"/>
    <property type="match status" value="1"/>
</dbReference>
<feature type="transmembrane region" description="Helical" evidence="8">
    <location>
        <begin position="103"/>
        <end position="128"/>
    </location>
</feature>
<keyword evidence="6 8" id="KW-0472">Membrane</keyword>
<feature type="compositionally biased region" description="Low complexity" evidence="7">
    <location>
        <begin position="273"/>
        <end position="297"/>
    </location>
</feature>
<gene>
    <name evidence="10" type="ORF">EDD34_3607</name>
</gene>
<dbReference type="InterPro" id="IPR008984">
    <property type="entry name" value="SMAD_FHA_dom_sf"/>
</dbReference>
<keyword evidence="2" id="KW-1003">Cell membrane</keyword>
<comment type="caution">
    <text evidence="10">The sequence shown here is derived from an EMBL/GenBank/DDBJ whole genome shotgun (WGS) entry which is preliminary data.</text>
</comment>
<evidence type="ECO:0000256" key="1">
    <source>
        <dbReference type="ARBA" id="ARBA00004651"/>
    </source>
</evidence>
<dbReference type="OrthoDB" id="3254248at2"/>
<feature type="compositionally biased region" description="Pro residues" evidence="7">
    <location>
        <begin position="439"/>
        <end position="448"/>
    </location>
</feature>
<dbReference type="AlphaFoldDB" id="A0A3N4ZAN5"/>
<dbReference type="GO" id="GO:0005886">
    <property type="term" value="C:plasma membrane"/>
    <property type="evidence" value="ECO:0007669"/>
    <property type="project" value="UniProtKB-SubCell"/>
</dbReference>
<dbReference type="CDD" id="cd00060">
    <property type="entry name" value="FHA"/>
    <property type="match status" value="1"/>
</dbReference>
<dbReference type="EMBL" id="RKQZ01000001">
    <property type="protein sequence ID" value="RPF22928.1"/>
    <property type="molecule type" value="Genomic_DNA"/>
</dbReference>
<dbReference type="SMART" id="SM00240">
    <property type="entry name" value="FHA"/>
    <property type="match status" value="1"/>
</dbReference>
<keyword evidence="3" id="KW-0597">Phosphoprotein</keyword>
<feature type="compositionally biased region" description="Polar residues" evidence="7">
    <location>
        <begin position="395"/>
        <end position="404"/>
    </location>
</feature>
<evidence type="ECO:0000256" key="4">
    <source>
        <dbReference type="ARBA" id="ARBA00022692"/>
    </source>
</evidence>
<evidence type="ECO:0000256" key="3">
    <source>
        <dbReference type="ARBA" id="ARBA00022553"/>
    </source>
</evidence>
<evidence type="ECO:0000256" key="7">
    <source>
        <dbReference type="SAM" id="MobiDB-lite"/>
    </source>
</evidence>
<dbReference type="PANTHER" id="PTHR36115">
    <property type="entry name" value="PROLINE-RICH ANTIGEN HOMOLOG-RELATED"/>
    <property type="match status" value="1"/>
</dbReference>
<name>A0A3N4ZAN5_9MICO</name>
<evidence type="ECO:0000256" key="6">
    <source>
        <dbReference type="ARBA" id="ARBA00023136"/>
    </source>
</evidence>
<keyword evidence="4 8" id="KW-0812">Transmembrane</keyword>
<organism evidence="10 11">
    <name type="scientific">Myceligenerans xiligouense</name>
    <dbReference type="NCBI Taxonomy" id="253184"/>
    <lineage>
        <taxon>Bacteria</taxon>
        <taxon>Bacillati</taxon>
        <taxon>Actinomycetota</taxon>
        <taxon>Actinomycetes</taxon>
        <taxon>Micrococcales</taxon>
        <taxon>Promicromonosporaceae</taxon>
        <taxon>Myceligenerans</taxon>
    </lineage>
</organism>
<dbReference type="PROSITE" id="PS50006">
    <property type="entry name" value="FHA_DOMAIN"/>
    <property type="match status" value="1"/>
</dbReference>
<evidence type="ECO:0000313" key="10">
    <source>
        <dbReference type="EMBL" id="RPF22928.1"/>
    </source>
</evidence>
<dbReference type="InterPro" id="IPR000253">
    <property type="entry name" value="FHA_dom"/>
</dbReference>
<evidence type="ECO:0000256" key="8">
    <source>
        <dbReference type="SAM" id="Phobius"/>
    </source>
</evidence>
<keyword evidence="11" id="KW-1185">Reference proteome</keyword>
<feature type="region of interest" description="Disordered" evidence="7">
    <location>
        <begin position="255"/>
        <end position="538"/>
    </location>
</feature>
<keyword evidence="5 8" id="KW-1133">Transmembrane helix</keyword>
<feature type="compositionally biased region" description="Pro residues" evidence="7">
    <location>
        <begin position="420"/>
        <end position="431"/>
    </location>
</feature>
<dbReference type="RefSeq" id="WP_123815784.1">
    <property type="nucleotide sequence ID" value="NZ_RKQZ01000001.1"/>
</dbReference>
<feature type="compositionally biased region" description="Polar residues" evidence="7">
    <location>
        <begin position="340"/>
        <end position="351"/>
    </location>
</feature>
<protein>
    <submittedName>
        <fullName evidence="10">Putative RDD family membrane protein YckC</fullName>
    </submittedName>
</protein>
<feature type="domain" description="FHA" evidence="9">
    <location>
        <begin position="558"/>
        <end position="616"/>
    </location>
</feature>
<feature type="compositionally biased region" description="Low complexity" evidence="7">
    <location>
        <begin position="318"/>
        <end position="334"/>
    </location>
</feature>
<evidence type="ECO:0000256" key="2">
    <source>
        <dbReference type="ARBA" id="ARBA00022475"/>
    </source>
</evidence>
<comment type="subcellular location">
    <subcellularLocation>
        <location evidence="1">Cell membrane</location>
        <topology evidence="1">Multi-pass membrane protein</topology>
    </subcellularLocation>
</comment>
<proteinExistence type="predicted"/>
<reference evidence="10 11" key="1">
    <citation type="submission" date="2018-11" db="EMBL/GenBank/DDBJ databases">
        <title>Sequencing the genomes of 1000 actinobacteria strains.</title>
        <authorList>
            <person name="Klenk H.-P."/>
        </authorList>
    </citation>
    <scope>NUCLEOTIDE SEQUENCE [LARGE SCALE GENOMIC DNA]</scope>
    <source>
        <strain evidence="10 11">DSM 15700</strain>
    </source>
</reference>
<feature type="transmembrane region" description="Helical" evidence="8">
    <location>
        <begin position="149"/>
        <end position="170"/>
    </location>
</feature>
<feature type="transmembrane region" description="Helical" evidence="8">
    <location>
        <begin position="201"/>
        <end position="224"/>
    </location>
</feature>
<dbReference type="Gene3D" id="2.60.200.20">
    <property type="match status" value="1"/>
</dbReference>
<feature type="region of interest" description="Disordered" evidence="7">
    <location>
        <begin position="31"/>
        <end position="52"/>
    </location>
</feature>
<sequence>MTDVVCGGCLSRQAEGTQYCGVCGREFPRTGRPVAEQRPGPQSAVQQMAGGGYGVSQGGQDLPYHHGASRIDDEFHTGTFVPARDPGPLPEPEPVYAHVGRRIVAWLLDGAVGSVLFGAVYGIALVIAQPPEGVIAIDENEQRAMLTTLVAGLWGGLGLMFLWSLSMWIWEGRSGKTLGNLALGIRTVSAADQEPVGFWRILLRMLVVGAGSLACVVGAWVVLLSPLWDKSGRKQGWHDKAAGTVVIDATKKPVPVVEGFDPDSRPRAPGREPSGPGTAGRSAPAPGTPAPGTLAPGTPAPGSPVTPGGQASPGALRAAGQAHTAASSAGQAPAFDPAGQSGQQPSASFSPHGSPAPARPDPWSFPKASGPSSGDGLITDVPGSPAGPFPPVSGQPGQDPSSRQRPGRHPAAQPQQPMLPGAPPSSPPEAGPPTTASTPSPPATPNSPLPITAANTIPDHPVLETSPYPPISQPRRRDSQPTRIDGPGRRQAPHGQASRGHQAAPQRPDPGGTRAEQVPDETVMQLPTGSSGAMEPPPVLGAVLELESGEMVRVDGPTLVGRNPQAPGSSGVRLVQLPDPTRSVSKNHAELGVDSAGLWLTDRGSTNGTVVSVPGLPPRVAEAGARVRVPVGSTVHFGDRRVVVHSGAEG</sequence>
<dbReference type="Pfam" id="PF06271">
    <property type="entry name" value="RDD"/>
    <property type="match status" value="1"/>
</dbReference>
<evidence type="ECO:0000313" key="11">
    <source>
        <dbReference type="Proteomes" id="UP000280501"/>
    </source>
</evidence>
<dbReference type="Pfam" id="PF00498">
    <property type="entry name" value="FHA"/>
    <property type="match status" value="1"/>
</dbReference>